<protein>
    <recommendedName>
        <fullName evidence="1">Transposable element P transposase-like RNase H C-terminal domain-containing protein</fullName>
    </recommendedName>
</protein>
<reference evidence="2" key="2">
    <citation type="journal article" date="2023" name="Science">
        <title>Genomic signatures of disease resistance in endangered staghorn corals.</title>
        <authorList>
            <person name="Vollmer S.V."/>
            <person name="Selwyn J.D."/>
            <person name="Despard B.A."/>
            <person name="Roesel C.L."/>
        </authorList>
    </citation>
    <scope>NUCLEOTIDE SEQUENCE</scope>
    <source>
        <strain evidence="2">K2</strain>
    </source>
</reference>
<dbReference type="Pfam" id="PF21789">
    <property type="entry name" value="TNP-like_RNaseH_C"/>
    <property type="match status" value="1"/>
</dbReference>
<keyword evidence="3" id="KW-1185">Reference proteome</keyword>
<accession>A0AAD9QCS2</accession>
<dbReference type="AlphaFoldDB" id="A0AAD9QCS2"/>
<name>A0AAD9QCS2_ACRCE</name>
<evidence type="ECO:0000313" key="3">
    <source>
        <dbReference type="Proteomes" id="UP001249851"/>
    </source>
</evidence>
<feature type="non-terminal residue" evidence="2">
    <location>
        <position position="1"/>
    </location>
</feature>
<dbReference type="InterPro" id="IPR048367">
    <property type="entry name" value="TNP-like_RNaseH_C"/>
</dbReference>
<feature type="domain" description="Transposable element P transposase-like RNase H C-terminal" evidence="1">
    <location>
        <begin position="240"/>
        <end position="267"/>
    </location>
</feature>
<reference evidence="2" key="1">
    <citation type="journal article" date="2023" name="G3 (Bethesda)">
        <title>Whole genome assembly and annotation of the endangered Caribbean coral Acropora cervicornis.</title>
        <authorList>
            <person name="Selwyn J.D."/>
            <person name="Vollmer S.V."/>
        </authorList>
    </citation>
    <scope>NUCLEOTIDE SEQUENCE</scope>
    <source>
        <strain evidence="2">K2</strain>
    </source>
</reference>
<evidence type="ECO:0000313" key="2">
    <source>
        <dbReference type="EMBL" id="KAK2558926.1"/>
    </source>
</evidence>
<dbReference type="EMBL" id="JARQWQ010000042">
    <property type="protein sequence ID" value="KAK2558926.1"/>
    <property type="molecule type" value="Genomic_DNA"/>
</dbReference>
<proteinExistence type="predicted"/>
<evidence type="ECO:0000259" key="1">
    <source>
        <dbReference type="Pfam" id="PF21789"/>
    </source>
</evidence>
<sequence>IYWCLLDGADVNRQFIKLHFKDQDPLEKKFVVENIFTGNPMVFIMDPKHNIKKIRNNILKSNDITKKPCCLQKGNKAITWAQFKAAYDWDQNSFSLPLHEKLTLQHFKLDPSSKMRNHLAENVLDSKMLFLMQKYQENLNEGGKDGSALDATIELLSSNILGLFGDKLLISSTSDSRLAKLDNFYKFKMNWREETKDSNNSFISSKLFFDLQSMCLGFQAIVHLKLTRFLSSAIKPAIVNQDVAENHFCQIRACNGQNNNPTFAQQQSTQNSIRLGQTTISRKSNAGNLSTSNFTSCSLPMSCSKKS</sequence>
<organism evidence="2 3">
    <name type="scientific">Acropora cervicornis</name>
    <name type="common">Staghorn coral</name>
    <dbReference type="NCBI Taxonomy" id="6130"/>
    <lineage>
        <taxon>Eukaryota</taxon>
        <taxon>Metazoa</taxon>
        <taxon>Cnidaria</taxon>
        <taxon>Anthozoa</taxon>
        <taxon>Hexacorallia</taxon>
        <taxon>Scleractinia</taxon>
        <taxon>Astrocoeniina</taxon>
        <taxon>Acroporidae</taxon>
        <taxon>Acropora</taxon>
    </lineage>
</organism>
<dbReference type="Proteomes" id="UP001249851">
    <property type="component" value="Unassembled WGS sequence"/>
</dbReference>
<gene>
    <name evidence="2" type="ORF">P5673_018544</name>
</gene>
<comment type="caution">
    <text evidence="2">The sequence shown here is derived from an EMBL/GenBank/DDBJ whole genome shotgun (WGS) entry which is preliminary data.</text>
</comment>